<feature type="chain" id="PRO_5038507455" description="Fibronectin type-III domain-containing protein" evidence="1">
    <location>
        <begin position="26"/>
        <end position="358"/>
    </location>
</feature>
<evidence type="ECO:0000259" key="2">
    <source>
        <dbReference type="PROSITE" id="PS50853"/>
    </source>
</evidence>
<keyword evidence="1" id="KW-0732">Signal</keyword>
<evidence type="ECO:0000256" key="1">
    <source>
        <dbReference type="SAM" id="SignalP"/>
    </source>
</evidence>
<protein>
    <recommendedName>
        <fullName evidence="2">Fibronectin type-III domain-containing protein</fullName>
    </recommendedName>
</protein>
<name>A0A1G6AKK6_EUBOX</name>
<evidence type="ECO:0000313" key="4">
    <source>
        <dbReference type="Proteomes" id="UP000199228"/>
    </source>
</evidence>
<accession>A0A1G6AKK6</accession>
<dbReference type="RefSeq" id="WP_090172126.1">
    <property type="nucleotide sequence ID" value="NZ_FMXR01000006.1"/>
</dbReference>
<dbReference type="InterPro" id="IPR036116">
    <property type="entry name" value="FN3_sf"/>
</dbReference>
<sequence>MKKFKKTLCLLLAAFTMITMGNVNAFADTTNQSEMMENSVLQDEAKGSVRYYGTVNNLKQTKATSNSVTLTWDDSNSASTSWTVEYVIGYNGSTMSSGSTIVTSKTVTISGLVQNSYVAVYVLPNTETSTYNYAYYGYAMTTPSAINKLALVDHFGFSSSSKYKARIGWTVDSDASYLSYGCADGSSNYGYIIQVYNYKGKKIKTYYSTYARTYYELACTKPGTGYKIVVTPYFKSNGITFKGASKTLFAQSQAKDTSSKSGLKKGSFIVKWKKVKNAKSYTVYCAKSSSYVSDTSTLNWKKVKTTKKTSYKVTKVAKKSVNTKKYYYYYKVIVNGKIKGSKKAVKSLGTIGGYVHTY</sequence>
<dbReference type="PROSITE" id="PS50853">
    <property type="entry name" value="FN3"/>
    <property type="match status" value="1"/>
</dbReference>
<proteinExistence type="predicted"/>
<feature type="signal peptide" evidence="1">
    <location>
        <begin position="1"/>
        <end position="25"/>
    </location>
</feature>
<dbReference type="Proteomes" id="UP000199228">
    <property type="component" value="Unassembled WGS sequence"/>
</dbReference>
<dbReference type="InterPro" id="IPR003961">
    <property type="entry name" value="FN3_dom"/>
</dbReference>
<evidence type="ECO:0000313" key="3">
    <source>
        <dbReference type="EMBL" id="SDB08915.1"/>
    </source>
</evidence>
<dbReference type="AlphaFoldDB" id="A0A1G6AKK6"/>
<feature type="domain" description="Fibronectin type-III" evidence="2">
    <location>
        <begin position="54"/>
        <end position="145"/>
    </location>
</feature>
<reference evidence="3 4" key="1">
    <citation type="submission" date="2016-10" db="EMBL/GenBank/DDBJ databases">
        <authorList>
            <person name="de Groot N.N."/>
        </authorList>
    </citation>
    <scope>NUCLEOTIDE SEQUENCE [LARGE SCALE GENOMIC DNA]</scope>
    <source>
        <strain evidence="3 4">DSM 3217</strain>
    </source>
</reference>
<dbReference type="CDD" id="cd00063">
    <property type="entry name" value="FN3"/>
    <property type="match status" value="1"/>
</dbReference>
<dbReference type="EMBL" id="FMXR01000006">
    <property type="protein sequence ID" value="SDB08915.1"/>
    <property type="molecule type" value="Genomic_DNA"/>
</dbReference>
<gene>
    <name evidence="3" type="ORF">SAMN02910417_00634</name>
</gene>
<dbReference type="STRING" id="1732.SAMN02910417_00634"/>
<dbReference type="SUPFAM" id="SSF49265">
    <property type="entry name" value="Fibronectin type III"/>
    <property type="match status" value="1"/>
</dbReference>
<organism evidence="3 4">
    <name type="scientific">Eubacterium oxidoreducens</name>
    <dbReference type="NCBI Taxonomy" id="1732"/>
    <lineage>
        <taxon>Bacteria</taxon>
        <taxon>Bacillati</taxon>
        <taxon>Bacillota</taxon>
        <taxon>Clostridia</taxon>
        <taxon>Eubacteriales</taxon>
        <taxon>Eubacteriaceae</taxon>
        <taxon>Eubacterium</taxon>
    </lineage>
</organism>
<keyword evidence="4" id="KW-1185">Reference proteome</keyword>